<gene>
    <name evidence="1" type="ORF">HDA36_002462</name>
</gene>
<protein>
    <recommendedName>
        <fullName evidence="3">HEAT repeat domain-containing protein</fullName>
    </recommendedName>
</protein>
<accession>A0A7W8QM85</accession>
<keyword evidence="2" id="KW-1185">Reference proteome</keyword>
<dbReference type="Proteomes" id="UP000572635">
    <property type="component" value="Unassembled WGS sequence"/>
</dbReference>
<proteinExistence type="predicted"/>
<reference evidence="1 2" key="1">
    <citation type="submission" date="2020-08" db="EMBL/GenBank/DDBJ databases">
        <title>Sequencing the genomes of 1000 actinobacteria strains.</title>
        <authorList>
            <person name="Klenk H.-P."/>
        </authorList>
    </citation>
    <scope>NUCLEOTIDE SEQUENCE [LARGE SCALE GENOMIC DNA]</scope>
    <source>
        <strain evidence="1 2">DSM 44551</strain>
    </source>
</reference>
<organism evidence="1 2">
    <name type="scientific">Nocardiopsis composta</name>
    <dbReference type="NCBI Taxonomy" id="157465"/>
    <lineage>
        <taxon>Bacteria</taxon>
        <taxon>Bacillati</taxon>
        <taxon>Actinomycetota</taxon>
        <taxon>Actinomycetes</taxon>
        <taxon>Streptosporangiales</taxon>
        <taxon>Nocardiopsidaceae</taxon>
        <taxon>Nocardiopsis</taxon>
    </lineage>
</organism>
<sequence>MDASREELKATFRVIDSPQASDDEAGALINAVARSPRSGEAVRLLAASLRSTRSPSRAILIIRALRGLDAAAGSISELLRIARGADWDPGRDAWWVALGTLSRLARRAPELAGELRALAGDPGLTEHQASWAAKCAERAGAAS</sequence>
<dbReference type="RefSeq" id="WP_184391952.1">
    <property type="nucleotide sequence ID" value="NZ_BAAAJD010000042.1"/>
</dbReference>
<dbReference type="AlphaFoldDB" id="A0A7W8QM85"/>
<evidence type="ECO:0000313" key="1">
    <source>
        <dbReference type="EMBL" id="MBB5432378.1"/>
    </source>
</evidence>
<dbReference type="EMBL" id="JACHDB010000001">
    <property type="protein sequence ID" value="MBB5432378.1"/>
    <property type="molecule type" value="Genomic_DNA"/>
</dbReference>
<comment type="caution">
    <text evidence="1">The sequence shown here is derived from an EMBL/GenBank/DDBJ whole genome shotgun (WGS) entry which is preliminary data.</text>
</comment>
<name>A0A7W8QM85_9ACTN</name>
<evidence type="ECO:0008006" key="3">
    <source>
        <dbReference type="Google" id="ProtNLM"/>
    </source>
</evidence>
<evidence type="ECO:0000313" key="2">
    <source>
        <dbReference type="Proteomes" id="UP000572635"/>
    </source>
</evidence>